<evidence type="ECO:0000313" key="7">
    <source>
        <dbReference type="Proteomes" id="UP001174932"/>
    </source>
</evidence>
<dbReference type="Proteomes" id="UP001174932">
    <property type="component" value="Unassembled WGS sequence"/>
</dbReference>
<dbReference type="Gene3D" id="3.60.21.10">
    <property type="match status" value="1"/>
</dbReference>
<evidence type="ECO:0000256" key="2">
    <source>
        <dbReference type="ARBA" id="ARBA00022801"/>
    </source>
</evidence>
<comment type="similarity">
    <text evidence="4">Belongs to the cyclic nucleotide phosphodiesterase class-III family.</text>
</comment>
<keyword evidence="1" id="KW-0479">Metal-binding</keyword>
<comment type="caution">
    <text evidence="6">The sequence shown here is derived from an EMBL/GenBank/DDBJ whole genome shotgun (WGS) entry which is preliminary data.</text>
</comment>
<evidence type="ECO:0000256" key="3">
    <source>
        <dbReference type="ARBA" id="ARBA00023004"/>
    </source>
</evidence>
<reference evidence="6" key="1">
    <citation type="journal article" date="2015" name="Int. J. Syst. Evol. Microbiol.">
        <title>Rhizobium alvei sp. nov., isolated from a freshwater river.</title>
        <authorList>
            <person name="Sheu S.Y."/>
            <person name="Huang H.W."/>
            <person name="Young C.C."/>
            <person name="Chen W.M."/>
        </authorList>
    </citation>
    <scope>NUCLEOTIDE SEQUENCE</scope>
    <source>
        <strain evidence="6">TNR-22</strain>
    </source>
</reference>
<dbReference type="SUPFAM" id="SSF56300">
    <property type="entry name" value="Metallo-dependent phosphatases"/>
    <property type="match status" value="1"/>
</dbReference>
<sequence>MKLVHISDIHIHPQPILDQDPVDRFRQCLAHVAEYQSDADCVVITGDLTHRGDRESYEMLADILAVSPLKGRLTPRLLIGNHDRRDVFLSVFADSGRDTDGFVQWSEDQPAGRFIYMDSVDQGVDSGRYCSARRQWLERELEAASDAGKAAYLFLHHNPVPIHVANADAIGIVDEADLRAIFKRHAGTIRHIFFGHCHFTLSGVVDGIAYSAPRSTNHTCWPDFSGIVDRMGYGDLAPNYNVCFLTPDHSTIHSIDYLDEAKVKWRLD</sequence>
<organism evidence="6 7">
    <name type="scientific">Rhizobium alvei</name>
    <dbReference type="NCBI Taxonomy" id="1132659"/>
    <lineage>
        <taxon>Bacteria</taxon>
        <taxon>Pseudomonadati</taxon>
        <taxon>Pseudomonadota</taxon>
        <taxon>Alphaproteobacteria</taxon>
        <taxon>Hyphomicrobiales</taxon>
        <taxon>Rhizobiaceae</taxon>
        <taxon>Rhizobium/Agrobacterium group</taxon>
        <taxon>Rhizobium</taxon>
    </lineage>
</organism>
<accession>A0ABT8YJ51</accession>
<feature type="domain" description="Calcineurin-like phosphoesterase" evidence="5">
    <location>
        <begin position="1"/>
        <end position="198"/>
    </location>
</feature>
<dbReference type="InterPro" id="IPR029052">
    <property type="entry name" value="Metallo-depent_PP-like"/>
</dbReference>
<evidence type="ECO:0000256" key="1">
    <source>
        <dbReference type="ARBA" id="ARBA00022723"/>
    </source>
</evidence>
<name>A0ABT8YJ51_9HYPH</name>
<evidence type="ECO:0000313" key="6">
    <source>
        <dbReference type="EMBL" id="MDO6963724.1"/>
    </source>
</evidence>
<dbReference type="PANTHER" id="PTHR42988">
    <property type="entry name" value="PHOSPHOHYDROLASE"/>
    <property type="match status" value="1"/>
</dbReference>
<dbReference type="InterPro" id="IPR050884">
    <property type="entry name" value="CNP_phosphodiesterase-III"/>
</dbReference>
<dbReference type="InterPro" id="IPR004843">
    <property type="entry name" value="Calcineurin-like_PHP"/>
</dbReference>
<proteinExistence type="inferred from homology"/>
<reference evidence="6" key="2">
    <citation type="submission" date="2023-07" db="EMBL/GenBank/DDBJ databases">
        <authorList>
            <person name="Shen H."/>
        </authorList>
    </citation>
    <scope>NUCLEOTIDE SEQUENCE</scope>
    <source>
        <strain evidence="6">TNR-22</strain>
    </source>
</reference>
<dbReference type="RefSeq" id="WP_304375637.1">
    <property type="nucleotide sequence ID" value="NZ_JAUOZU010000006.1"/>
</dbReference>
<keyword evidence="2" id="KW-0378">Hydrolase</keyword>
<protein>
    <submittedName>
        <fullName evidence="6">Metallophosphoesterase</fullName>
    </submittedName>
</protein>
<evidence type="ECO:0000256" key="4">
    <source>
        <dbReference type="ARBA" id="ARBA00025742"/>
    </source>
</evidence>
<dbReference type="Pfam" id="PF00149">
    <property type="entry name" value="Metallophos"/>
    <property type="match status" value="1"/>
</dbReference>
<dbReference type="EMBL" id="JAUOZU010000006">
    <property type="protein sequence ID" value="MDO6963724.1"/>
    <property type="molecule type" value="Genomic_DNA"/>
</dbReference>
<evidence type="ECO:0000259" key="5">
    <source>
        <dbReference type="Pfam" id="PF00149"/>
    </source>
</evidence>
<keyword evidence="3" id="KW-0408">Iron</keyword>
<dbReference type="PANTHER" id="PTHR42988:SF2">
    <property type="entry name" value="CYCLIC NUCLEOTIDE PHOSPHODIESTERASE CBUA0032-RELATED"/>
    <property type="match status" value="1"/>
</dbReference>
<gene>
    <name evidence="6" type="ORF">Q4481_07125</name>
</gene>
<keyword evidence="7" id="KW-1185">Reference proteome</keyword>